<evidence type="ECO:0000256" key="5">
    <source>
        <dbReference type="PROSITE-ProRule" id="PRU00175"/>
    </source>
</evidence>
<dbReference type="InterPro" id="IPR013083">
    <property type="entry name" value="Znf_RING/FYVE/PHD"/>
</dbReference>
<evidence type="ECO:0000259" key="8">
    <source>
        <dbReference type="PROSITE" id="PS51065"/>
    </source>
</evidence>
<dbReference type="Pfam" id="PF07177">
    <property type="entry name" value="Neuralized"/>
    <property type="match status" value="2"/>
</dbReference>
<dbReference type="InterPro" id="IPR001841">
    <property type="entry name" value="Znf_RING"/>
</dbReference>
<proteinExistence type="predicted"/>
<evidence type="ECO:0000313" key="9">
    <source>
        <dbReference type="Proteomes" id="UP000887566"/>
    </source>
</evidence>
<dbReference type="InterPro" id="IPR043136">
    <property type="entry name" value="B30.2/SPRY_sf"/>
</dbReference>
<dbReference type="Pfam" id="PF13920">
    <property type="entry name" value="zf-C3HC4_3"/>
    <property type="match status" value="1"/>
</dbReference>
<dbReference type="SMART" id="SM00184">
    <property type="entry name" value="RING"/>
    <property type="match status" value="1"/>
</dbReference>
<dbReference type="PANTHER" id="PTHR12429">
    <property type="entry name" value="NEURALIZED"/>
    <property type="match status" value="1"/>
</dbReference>
<feature type="compositionally biased region" description="Low complexity" evidence="6">
    <location>
        <begin position="470"/>
        <end position="486"/>
    </location>
</feature>
<feature type="compositionally biased region" description="Pro residues" evidence="6">
    <location>
        <begin position="518"/>
        <end position="545"/>
    </location>
</feature>
<dbReference type="PROSITE" id="PS51065">
    <property type="entry name" value="NHR"/>
    <property type="match status" value="2"/>
</dbReference>
<dbReference type="GO" id="GO:0061630">
    <property type="term" value="F:ubiquitin protein ligase activity"/>
    <property type="evidence" value="ECO:0007669"/>
    <property type="project" value="TreeGrafter"/>
</dbReference>
<keyword evidence="9" id="KW-1185">Reference proteome</keyword>
<dbReference type="Gene3D" id="2.60.120.920">
    <property type="match status" value="2"/>
</dbReference>
<dbReference type="Proteomes" id="UP000887566">
    <property type="component" value="Unplaced"/>
</dbReference>
<dbReference type="SMART" id="SM00588">
    <property type="entry name" value="NEUZ"/>
    <property type="match status" value="2"/>
</dbReference>
<feature type="domain" description="NHR" evidence="8">
    <location>
        <begin position="41"/>
        <end position="195"/>
    </location>
</feature>
<dbReference type="CDD" id="cd16647">
    <property type="entry name" value="mRING-HC-C3HC5_NEU1"/>
    <property type="match status" value="1"/>
</dbReference>
<dbReference type="InterPro" id="IPR037962">
    <property type="entry name" value="Neuralized"/>
</dbReference>
<dbReference type="FunFam" id="2.60.120.920:FF:000005">
    <property type="entry name" value="Putative E3 ubiquitin-protein ligase NEURL1B"/>
    <property type="match status" value="2"/>
</dbReference>
<evidence type="ECO:0000259" key="7">
    <source>
        <dbReference type="PROSITE" id="PS50089"/>
    </source>
</evidence>
<evidence type="ECO:0000256" key="1">
    <source>
        <dbReference type="ARBA" id="ARBA00022723"/>
    </source>
</evidence>
<keyword evidence="2" id="KW-0677">Repeat</keyword>
<feature type="domain" description="RING-type" evidence="7">
    <location>
        <begin position="558"/>
        <end position="597"/>
    </location>
</feature>
<feature type="domain" description="NHR" evidence="8">
    <location>
        <begin position="276"/>
        <end position="431"/>
    </location>
</feature>
<dbReference type="PANTHER" id="PTHR12429:SF6">
    <property type="entry name" value="PROTEIN NEURALIZED"/>
    <property type="match status" value="1"/>
</dbReference>
<dbReference type="SUPFAM" id="SSF57850">
    <property type="entry name" value="RING/U-box"/>
    <property type="match status" value="1"/>
</dbReference>
<dbReference type="Gene3D" id="3.30.40.10">
    <property type="entry name" value="Zinc/RING finger domain, C3HC4 (zinc finger)"/>
    <property type="match status" value="1"/>
</dbReference>
<evidence type="ECO:0000256" key="6">
    <source>
        <dbReference type="SAM" id="MobiDB-lite"/>
    </source>
</evidence>
<evidence type="ECO:0000313" key="10">
    <source>
        <dbReference type="WBParaSite" id="PSAMB.scaffold1880size27004.g15435.t1"/>
    </source>
</evidence>
<reference evidence="10" key="1">
    <citation type="submission" date="2022-11" db="UniProtKB">
        <authorList>
            <consortium name="WormBaseParasite"/>
        </authorList>
    </citation>
    <scope>IDENTIFICATION</scope>
</reference>
<feature type="compositionally biased region" description="Polar residues" evidence="6">
    <location>
        <begin position="208"/>
        <end position="223"/>
    </location>
</feature>
<sequence>MGNTNGRELMIADGPDVGGASGVVDDSIVINQGTSARPQPQLLFHNVHGVNVRISRGGRLAKRVESFCKGLAFSNRPIAIDENVCLRFAEIATNWSGVLRFGVTNTDPASLRDDLPKFACPDLTSKEGNWAKALAERYCQQGSILHFYVRENGDLYYGINGVLKGLFLSGINTALPLYVVVDIYGNTNSLEFVDPSEVRIRPSRHTRSSLTAAPSAAPNTARQATTPLREVHEEAQPTPPITPSLAALSISSVMRPQISPTTGCPIRYHAGVDFERLALHTIRGKNVAISGDYTVAERAETEYSGGYVFSSRTIGLNEKIVIQVLSVLPAYQGGLAFGLTCCDPIHLRPESLPDDSDDLLERGEYWVGIKDVAAMPKVTDELAFWISDEGEVHFYRNNGTPRVIMHVDHSQRLWFWFDIYGSTQKVRILGTTTVSTRSATLRPASSGGSSVTMRRQIASLPTMPVEQRRSSSTSDRPTSSSSTTPTLRVNLPPPLVPARISPPRSDASSASRRHTQPSSPPPRPPPPPPPKPSPYGRPPVTPARPPMDAKELQEGDECSVCMSAGVDCVIYTCGHMCMCYDCACEQWKRKGDCPICRKNITDVIRIYKS</sequence>
<protein>
    <submittedName>
        <fullName evidence="10">Protein neuralized</fullName>
    </submittedName>
</protein>
<dbReference type="InterPro" id="IPR006573">
    <property type="entry name" value="NHR_dom"/>
</dbReference>
<dbReference type="GO" id="GO:0008270">
    <property type="term" value="F:zinc ion binding"/>
    <property type="evidence" value="ECO:0007669"/>
    <property type="project" value="UniProtKB-KW"/>
</dbReference>
<feature type="region of interest" description="Disordered" evidence="6">
    <location>
        <begin position="203"/>
        <end position="223"/>
    </location>
</feature>
<evidence type="ECO:0000256" key="3">
    <source>
        <dbReference type="ARBA" id="ARBA00022771"/>
    </source>
</evidence>
<accession>A0A914VF83</accession>
<dbReference type="AlphaFoldDB" id="A0A914VF83"/>
<feature type="compositionally biased region" description="Low complexity" evidence="6">
    <location>
        <begin position="497"/>
        <end position="510"/>
    </location>
</feature>
<evidence type="ECO:0000256" key="2">
    <source>
        <dbReference type="ARBA" id="ARBA00022737"/>
    </source>
</evidence>
<dbReference type="PROSITE" id="PS50089">
    <property type="entry name" value="ZF_RING_2"/>
    <property type="match status" value="1"/>
</dbReference>
<dbReference type="WBParaSite" id="PSAMB.scaffold1880size27004.g15435.t1">
    <property type="protein sequence ID" value="PSAMB.scaffold1880size27004.g15435.t1"/>
    <property type="gene ID" value="PSAMB.scaffold1880size27004.g15435"/>
</dbReference>
<keyword evidence="3 5" id="KW-0863">Zinc-finger</keyword>
<evidence type="ECO:0000256" key="4">
    <source>
        <dbReference type="ARBA" id="ARBA00022833"/>
    </source>
</evidence>
<feature type="region of interest" description="Disordered" evidence="6">
    <location>
        <begin position="439"/>
        <end position="550"/>
    </location>
</feature>
<keyword evidence="4" id="KW-0862">Zinc</keyword>
<organism evidence="9 10">
    <name type="scientific">Plectus sambesii</name>
    <dbReference type="NCBI Taxonomy" id="2011161"/>
    <lineage>
        <taxon>Eukaryota</taxon>
        <taxon>Metazoa</taxon>
        <taxon>Ecdysozoa</taxon>
        <taxon>Nematoda</taxon>
        <taxon>Chromadorea</taxon>
        <taxon>Plectida</taxon>
        <taxon>Plectina</taxon>
        <taxon>Plectoidea</taxon>
        <taxon>Plectidae</taxon>
        <taxon>Plectus</taxon>
    </lineage>
</organism>
<keyword evidence="1" id="KW-0479">Metal-binding</keyword>
<name>A0A914VF83_9BILA</name>